<dbReference type="SMART" id="SM00822">
    <property type="entry name" value="PKS_KR"/>
    <property type="match status" value="1"/>
</dbReference>
<evidence type="ECO:0000256" key="3">
    <source>
        <dbReference type="SAM" id="MobiDB-lite"/>
    </source>
</evidence>
<gene>
    <name evidence="5" type="ORF">FHP08_14780</name>
</gene>
<dbReference type="PANTHER" id="PTHR44196">
    <property type="entry name" value="DEHYDROGENASE/REDUCTASE SDR FAMILY MEMBER 7B"/>
    <property type="match status" value="1"/>
</dbReference>
<dbReference type="GO" id="GO:0016491">
    <property type="term" value="F:oxidoreductase activity"/>
    <property type="evidence" value="ECO:0007669"/>
    <property type="project" value="UniProtKB-KW"/>
</dbReference>
<dbReference type="EMBL" id="VDUY01000006">
    <property type="protein sequence ID" value="TXL64202.1"/>
    <property type="molecule type" value="Genomic_DNA"/>
</dbReference>
<dbReference type="RefSeq" id="WP_147705263.1">
    <property type="nucleotide sequence ID" value="NZ_VDUY01000006.1"/>
</dbReference>
<dbReference type="AlphaFoldDB" id="A0A5C8NT61"/>
<dbReference type="GO" id="GO:0016020">
    <property type="term" value="C:membrane"/>
    <property type="evidence" value="ECO:0007669"/>
    <property type="project" value="TreeGrafter"/>
</dbReference>
<evidence type="ECO:0000313" key="5">
    <source>
        <dbReference type="EMBL" id="TXL64202.1"/>
    </source>
</evidence>
<organism evidence="5 6">
    <name type="scientific">Zeimonas arvi</name>
    <dbReference type="NCBI Taxonomy" id="2498847"/>
    <lineage>
        <taxon>Bacteria</taxon>
        <taxon>Pseudomonadati</taxon>
        <taxon>Pseudomonadota</taxon>
        <taxon>Betaproteobacteria</taxon>
        <taxon>Burkholderiales</taxon>
        <taxon>Burkholderiaceae</taxon>
        <taxon>Zeimonas</taxon>
    </lineage>
</organism>
<name>A0A5C8NT61_9BURK</name>
<evidence type="ECO:0000256" key="1">
    <source>
        <dbReference type="ARBA" id="ARBA00006484"/>
    </source>
</evidence>
<keyword evidence="2" id="KW-0560">Oxidoreductase</keyword>
<dbReference type="PRINTS" id="PR00081">
    <property type="entry name" value="GDHRDH"/>
</dbReference>
<proteinExistence type="inferred from homology"/>
<dbReference type="InterPro" id="IPR036291">
    <property type="entry name" value="NAD(P)-bd_dom_sf"/>
</dbReference>
<dbReference type="Proteomes" id="UP000321548">
    <property type="component" value="Unassembled WGS sequence"/>
</dbReference>
<dbReference type="OrthoDB" id="9797538at2"/>
<comment type="similarity">
    <text evidence="1">Belongs to the short-chain dehydrogenases/reductases (SDR) family.</text>
</comment>
<dbReference type="InterPro" id="IPR057326">
    <property type="entry name" value="KR_dom"/>
</dbReference>
<dbReference type="InterPro" id="IPR002347">
    <property type="entry name" value="SDR_fam"/>
</dbReference>
<evidence type="ECO:0000313" key="6">
    <source>
        <dbReference type="Proteomes" id="UP000321548"/>
    </source>
</evidence>
<evidence type="ECO:0000259" key="4">
    <source>
        <dbReference type="SMART" id="SM00822"/>
    </source>
</evidence>
<comment type="caution">
    <text evidence="5">The sequence shown here is derived from an EMBL/GenBank/DDBJ whole genome shotgun (WGS) entry which is preliminary data.</text>
</comment>
<dbReference type="Pfam" id="PF00106">
    <property type="entry name" value="adh_short"/>
    <property type="match status" value="1"/>
</dbReference>
<feature type="domain" description="Ketoreductase" evidence="4">
    <location>
        <begin position="34"/>
        <end position="210"/>
    </location>
</feature>
<dbReference type="PANTHER" id="PTHR44196:SF1">
    <property type="entry name" value="DEHYDROGENASE_REDUCTASE SDR FAMILY MEMBER 7B"/>
    <property type="match status" value="1"/>
</dbReference>
<dbReference type="Gene3D" id="3.40.50.720">
    <property type="entry name" value="NAD(P)-binding Rossmann-like Domain"/>
    <property type="match status" value="1"/>
</dbReference>
<dbReference type="SUPFAM" id="SSF51735">
    <property type="entry name" value="NAD(P)-binding Rossmann-fold domains"/>
    <property type="match status" value="1"/>
</dbReference>
<protein>
    <submittedName>
        <fullName evidence="5">SDR family NAD(P)-dependent oxidoreductase</fullName>
    </submittedName>
</protein>
<reference evidence="5 6" key="1">
    <citation type="submission" date="2019-06" db="EMBL/GenBank/DDBJ databases">
        <title>Quisquiliibacterium sp. nov., isolated from a maize field.</title>
        <authorList>
            <person name="Lin S.-Y."/>
            <person name="Tsai C.-F."/>
            <person name="Young C.-C."/>
        </authorList>
    </citation>
    <scope>NUCLEOTIDE SEQUENCE [LARGE SCALE GENOMIC DNA]</scope>
    <source>
        <strain evidence="5 6">CC-CFT501</strain>
    </source>
</reference>
<sequence length="279" mass="29894">MSPIPAFAPADGRAPRRAGWPRPLNPRLRDWRGLRVWIVGASSGIGEALARELGHRGARLALSARREPPLRALADAAPAGSLVLPLDVTDAAAVQTATGRIEAEWGGVDLVVWLAGTYAPMRAQQFDLARARAMLDANLHGVLNGLAALLPMCERRTCGGLALVSSVAGYRGLPKSLAYGPGKAAVINLAETLWLDLSPEGIGVWLVSPGFVDTPLTAANDFAMPGLMQPADAARAMIDGFAQGRFEIHFPKRFTLWLQLLRLLPDRLYFAAVRRVTGL</sequence>
<accession>A0A5C8NT61</accession>
<keyword evidence="6" id="KW-1185">Reference proteome</keyword>
<evidence type="ECO:0000256" key="2">
    <source>
        <dbReference type="ARBA" id="ARBA00023002"/>
    </source>
</evidence>
<feature type="region of interest" description="Disordered" evidence="3">
    <location>
        <begin position="1"/>
        <end position="22"/>
    </location>
</feature>